<dbReference type="RefSeq" id="WP_379941623.1">
    <property type="nucleotide sequence ID" value="NZ_JBHTIB010000012.1"/>
</dbReference>
<evidence type="ECO:0000313" key="2">
    <source>
        <dbReference type="EMBL" id="MFD0836000.1"/>
    </source>
</evidence>
<organism evidence="2 3">
    <name type="scientific">Mariniflexile aquimaris</name>
    <dbReference type="NCBI Taxonomy" id="881009"/>
    <lineage>
        <taxon>Bacteria</taxon>
        <taxon>Pseudomonadati</taxon>
        <taxon>Bacteroidota</taxon>
        <taxon>Flavobacteriia</taxon>
        <taxon>Flavobacteriales</taxon>
        <taxon>Flavobacteriaceae</taxon>
        <taxon>Mariniflexile</taxon>
    </lineage>
</organism>
<dbReference type="SUPFAM" id="SSF160574">
    <property type="entry name" value="BT0923-like"/>
    <property type="match status" value="1"/>
</dbReference>
<dbReference type="Proteomes" id="UP001597011">
    <property type="component" value="Unassembled WGS sequence"/>
</dbReference>
<protein>
    <submittedName>
        <fullName evidence="2">Nicotinate-nucleotide adenylyltransferase</fullName>
    </submittedName>
</protein>
<keyword evidence="3" id="KW-1185">Reference proteome</keyword>
<keyword evidence="2" id="KW-0548">Nucleotidyltransferase</keyword>
<keyword evidence="1" id="KW-0732">Signal</keyword>
<dbReference type="GO" id="GO:0016779">
    <property type="term" value="F:nucleotidyltransferase activity"/>
    <property type="evidence" value="ECO:0007669"/>
    <property type="project" value="UniProtKB-KW"/>
</dbReference>
<name>A0ABW3BTV1_9FLAO</name>
<sequence>MKKLILSLMIFSLTFLMYSQIPEQQLPEVVITAVNYKYLNAVDNADTDINVKMLQEKVAMYDLKSSELYEDDYDTYYVSFYIPEGKILAAYDKNGKVIRTVEKFKNIKLPMSVRNAITQRFPNWTLEKDVYLVTYHTDNASTKKQYKVKIQNQDKVVRVKIDEGGNFL</sequence>
<feature type="chain" id="PRO_5045418552" evidence="1">
    <location>
        <begin position="20"/>
        <end position="168"/>
    </location>
</feature>
<gene>
    <name evidence="2" type="ORF">ACFQ0I_09510</name>
</gene>
<reference evidence="3" key="1">
    <citation type="journal article" date="2019" name="Int. J. Syst. Evol. Microbiol.">
        <title>The Global Catalogue of Microorganisms (GCM) 10K type strain sequencing project: providing services to taxonomists for standard genome sequencing and annotation.</title>
        <authorList>
            <consortium name="The Broad Institute Genomics Platform"/>
            <consortium name="The Broad Institute Genome Sequencing Center for Infectious Disease"/>
            <person name="Wu L."/>
            <person name="Ma J."/>
        </authorList>
    </citation>
    <scope>NUCLEOTIDE SEQUENCE [LARGE SCALE GENOMIC DNA]</scope>
    <source>
        <strain evidence="3">CCUG 60529</strain>
    </source>
</reference>
<feature type="signal peptide" evidence="1">
    <location>
        <begin position="1"/>
        <end position="19"/>
    </location>
</feature>
<dbReference type="Gene3D" id="3.10.450.360">
    <property type="match status" value="1"/>
</dbReference>
<dbReference type="EMBL" id="JBHTIB010000012">
    <property type="protein sequence ID" value="MFD0836000.1"/>
    <property type="molecule type" value="Genomic_DNA"/>
</dbReference>
<comment type="caution">
    <text evidence="2">The sequence shown here is derived from an EMBL/GenBank/DDBJ whole genome shotgun (WGS) entry which is preliminary data.</text>
</comment>
<evidence type="ECO:0000313" key="3">
    <source>
        <dbReference type="Proteomes" id="UP001597011"/>
    </source>
</evidence>
<keyword evidence="2" id="KW-0808">Transferase</keyword>
<evidence type="ECO:0000256" key="1">
    <source>
        <dbReference type="SAM" id="SignalP"/>
    </source>
</evidence>
<proteinExistence type="predicted"/>
<accession>A0ABW3BTV1</accession>